<gene>
    <name evidence="14" type="primary">ulaA_1</name>
    <name evidence="14" type="ORF">NCTC13193_01551</name>
</gene>
<keyword evidence="4" id="KW-1003">Cell membrane</keyword>
<keyword evidence="8" id="KW-1133">Transmembrane helix</keyword>
<dbReference type="GO" id="GO:0009401">
    <property type="term" value="P:phosphoenolpyruvate-dependent sugar phosphotransferase system"/>
    <property type="evidence" value="ECO:0007669"/>
    <property type="project" value="UniProtKB-KW"/>
</dbReference>
<name>A0A0F7HDW9_SERFO</name>
<evidence type="ECO:0000256" key="8">
    <source>
        <dbReference type="ARBA" id="ARBA00022989"/>
    </source>
</evidence>
<dbReference type="GeneID" id="30321525"/>
<comment type="subunit">
    <text evidence="2">Homodimer.</text>
</comment>
<evidence type="ECO:0000256" key="4">
    <source>
        <dbReference type="ARBA" id="ARBA00022475"/>
    </source>
</evidence>
<dbReference type="PANTHER" id="PTHR33843:SF4">
    <property type="entry name" value="ASCORBATE-SPECIFIC PTS SYSTEM EIIC COMPONENT"/>
    <property type="match status" value="1"/>
</dbReference>
<evidence type="ECO:0000256" key="2">
    <source>
        <dbReference type="ARBA" id="ARBA00011738"/>
    </source>
</evidence>
<evidence type="ECO:0000256" key="11">
    <source>
        <dbReference type="ARBA" id="ARBA00038218"/>
    </source>
</evidence>
<evidence type="ECO:0000313" key="14">
    <source>
        <dbReference type="EMBL" id="VEI66197.1"/>
    </source>
</evidence>
<dbReference type="InterPro" id="IPR051562">
    <property type="entry name" value="Ascorbate-PTS_EIIC"/>
</dbReference>
<dbReference type="GO" id="GO:0005886">
    <property type="term" value="C:plasma membrane"/>
    <property type="evidence" value="ECO:0007669"/>
    <property type="project" value="UniProtKB-SubCell"/>
</dbReference>
<evidence type="ECO:0000256" key="13">
    <source>
        <dbReference type="ARBA" id="ARBA00042859"/>
    </source>
</evidence>
<dbReference type="PANTHER" id="PTHR33843">
    <property type="entry name" value="ASCORBATE-SPECIFIC PTS SYSTEM EIIC COMPONENT"/>
    <property type="match status" value="1"/>
</dbReference>
<organism evidence="14 15">
    <name type="scientific">Serratia fonticola</name>
    <dbReference type="NCBI Taxonomy" id="47917"/>
    <lineage>
        <taxon>Bacteria</taxon>
        <taxon>Pseudomonadati</taxon>
        <taxon>Pseudomonadota</taxon>
        <taxon>Gammaproteobacteria</taxon>
        <taxon>Enterobacterales</taxon>
        <taxon>Yersiniaceae</taxon>
        <taxon>Serratia</taxon>
    </lineage>
</organism>
<protein>
    <recommendedName>
        <fullName evidence="12">Ascorbate-specific PTS system EIIC component</fullName>
    </recommendedName>
    <alternativeName>
        <fullName evidence="13">Ascorbate-specific permease IIC component UlaA</fullName>
    </alternativeName>
</protein>
<evidence type="ECO:0000256" key="9">
    <source>
        <dbReference type="ARBA" id="ARBA00023136"/>
    </source>
</evidence>
<proteinExistence type="inferred from homology"/>
<evidence type="ECO:0000313" key="15">
    <source>
        <dbReference type="Proteomes" id="UP000270487"/>
    </source>
</evidence>
<evidence type="ECO:0000256" key="5">
    <source>
        <dbReference type="ARBA" id="ARBA00022597"/>
    </source>
</evidence>
<dbReference type="Pfam" id="PF03611">
    <property type="entry name" value="EIIC-GAT"/>
    <property type="match status" value="1"/>
</dbReference>
<dbReference type="Proteomes" id="UP000270487">
    <property type="component" value="Chromosome"/>
</dbReference>
<keyword evidence="7" id="KW-0812">Transmembrane</keyword>
<evidence type="ECO:0000256" key="12">
    <source>
        <dbReference type="ARBA" id="ARBA00039702"/>
    </source>
</evidence>
<dbReference type="NCBIfam" id="NF006920">
    <property type="entry name" value="PRK09410.1-2"/>
    <property type="match status" value="1"/>
</dbReference>
<accession>A0A0F7HDW9</accession>
<dbReference type="KEGG" id="sfw:WN53_15230"/>
<evidence type="ECO:0000256" key="1">
    <source>
        <dbReference type="ARBA" id="ARBA00004651"/>
    </source>
</evidence>
<dbReference type="RefSeq" id="WP_024484934.1">
    <property type="nucleotide sequence ID" value="NZ_CAMFLQ010000001.1"/>
</dbReference>
<evidence type="ECO:0000256" key="6">
    <source>
        <dbReference type="ARBA" id="ARBA00022683"/>
    </source>
</evidence>
<comment type="subcellular location">
    <subcellularLocation>
        <location evidence="1">Cell membrane</location>
        <topology evidence="1">Multi-pass membrane protein</topology>
    </subcellularLocation>
</comment>
<dbReference type="EMBL" id="LR134492">
    <property type="protein sequence ID" value="VEI66197.1"/>
    <property type="molecule type" value="Genomic_DNA"/>
</dbReference>
<comment type="similarity">
    <text evidence="11">Belongs to the UlaA family.</text>
</comment>
<evidence type="ECO:0000256" key="10">
    <source>
        <dbReference type="ARBA" id="ARBA00037387"/>
    </source>
</evidence>
<evidence type="ECO:0000256" key="3">
    <source>
        <dbReference type="ARBA" id="ARBA00022448"/>
    </source>
</evidence>
<keyword evidence="6" id="KW-0598">Phosphotransferase system</keyword>
<sequence>MSEFLGVLRWITVNIFGEASILIGLIVLLGLVLQGKPLADIVSGTLKGILGFLIIGAGAGIIVSALLIFQPIWTEVFGLSSMNLTNIIGQVHFSERYGSSVTIAIAGGFALNLLLARLTRFKYIYLTGHMMFWTTMIFAGVMVNSNPAISGLQLTLMLTVIMGLYWTLQPALVQPWVRKITGNDNVALGHTSASVALLGALFGQIFAANKISSEDIKVPKKLGFLRDSNVVTALTMSLLFFIGTFILQIKGTPKAAEILAQSGDLSFYIYALKQSLMFTGGIAVVLLGVRMFIGEMVPAFNGIGSRLVPGAKPALDCPILFNFAPNAVVLGFVGAFIGSLLWLTLIGRYTGYVFIPSMIVIFFHAGTAGVFGNITGGYKGALLAGFITSTVVAWGQYFCVSYFINDTIPDTALWAGDSDMFVLAPLIAALTRLLTF</sequence>
<keyword evidence="9" id="KW-0472">Membrane</keyword>
<reference evidence="14 15" key="1">
    <citation type="submission" date="2018-12" db="EMBL/GenBank/DDBJ databases">
        <authorList>
            <consortium name="Pathogen Informatics"/>
        </authorList>
    </citation>
    <scope>NUCLEOTIDE SEQUENCE [LARGE SCALE GENOMIC DNA]</scope>
    <source>
        <strain evidence="14 15">NCTC13193</strain>
    </source>
</reference>
<dbReference type="AlphaFoldDB" id="A0A0F7HDW9"/>
<dbReference type="InterPro" id="IPR004703">
    <property type="entry name" value="PTS_sugar-sp_permease"/>
</dbReference>
<evidence type="ECO:0000256" key="7">
    <source>
        <dbReference type="ARBA" id="ARBA00022692"/>
    </source>
</evidence>
<keyword evidence="3" id="KW-0813">Transport</keyword>
<keyword evidence="5" id="KW-0762">Sugar transport</keyword>
<comment type="function">
    <text evidence="10">The phosphoenolpyruvate-dependent sugar phosphotransferase system (sugar PTS), a major carbohydrate active transport system, catalyzes the phosphorylation of incoming sugar substrates concomitantly with their translocation across the cell membrane. The enzyme II UlaABC PTS system is involved in ascorbate transport.</text>
</comment>